<sequence length="264" mass="28300">MKLTDGSQRLARFEWQGSAHYGRLITAERQDVLELLAADPIRSKAEATGRRISLDDVRLLAPVLPGKVVAVGRNYADHIAELSLDTPAAPRLFFKPPSAVIGPGEAIRYPAQSREVHYEAELAVVIGRTARDVPAERALDYVFGYTCANDVTARDIQREDGQPSWAKAFDTFCPLGPWITTDLDPTKLDVRCEVNGVERQSAGTDTMLHPVASLLAYITAAVTLEPGDVLLTGTPAGVGPVVPGDEVAVHISGIGSLVNPVAGR</sequence>
<evidence type="ECO:0000313" key="5">
    <source>
        <dbReference type="Proteomes" id="UP000484988"/>
    </source>
</evidence>
<comment type="caution">
    <text evidence="4">The sequence shown here is derived from an EMBL/GenBank/DDBJ whole genome shotgun (WGS) entry which is preliminary data.</text>
</comment>
<dbReference type="PANTHER" id="PTHR11820">
    <property type="entry name" value="ACYLPYRUVASE"/>
    <property type="match status" value="1"/>
</dbReference>
<keyword evidence="5" id="KW-1185">Reference proteome</keyword>
<dbReference type="GO" id="GO:0018773">
    <property type="term" value="F:acetylpyruvate hydrolase activity"/>
    <property type="evidence" value="ECO:0007669"/>
    <property type="project" value="TreeGrafter"/>
</dbReference>
<gene>
    <name evidence="4" type="ORF">SCWH03_57400</name>
</gene>
<evidence type="ECO:0000259" key="2">
    <source>
        <dbReference type="Pfam" id="PF01557"/>
    </source>
</evidence>
<dbReference type="PANTHER" id="PTHR11820:SF7">
    <property type="entry name" value="ACYLPYRUVASE FAHD1, MITOCHONDRIAL"/>
    <property type="match status" value="1"/>
</dbReference>
<dbReference type="EMBL" id="BLLG01000031">
    <property type="protein sequence ID" value="GFH39472.1"/>
    <property type="molecule type" value="Genomic_DNA"/>
</dbReference>
<dbReference type="RefSeq" id="WP_173267497.1">
    <property type="nucleotide sequence ID" value="NZ_BLLG01000031.1"/>
</dbReference>
<dbReference type="Pfam" id="PF01557">
    <property type="entry name" value="FAA_hydrolase"/>
    <property type="match status" value="1"/>
</dbReference>
<dbReference type="GO" id="GO:0019752">
    <property type="term" value="P:carboxylic acid metabolic process"/>
    <property type="evidence" value="ECO:0007669"/>
    <property type="project" value="UniProtKB-ARBA"/>
</dbReference>
<evidence type="ECO:0000313" key="4">
    <source>
        <dbReference type="EMBL" id="GFH39472.1"/>
    </source>
</evidence>
<dbReference type="InterPro" id="IPR036663">
    <property type="entry name" value="Fumarylacetoacetase_C_sf"/>
</dbReference>
<accession>A0A6A0B2V8</accession>
<dbReference type="SUPFAM" id="SSF56529">
    <property type="entry name" value="FAH"/>
    <property type="match status" value="1"/>
</dbReference>
<name>A0A6A0B2V8_9ACTN</name>
<organism evidence="4 5">
    <name type="scientific">Streptomyces pacificus</name>
    <dbReference type="NCBI Taxonomy" id="2705029"/>
    <lineage>
        <taxon>Bacteria</taxon>
        <taxon>Bacillati</taxon>
        <taxon>Actinomycetota</taxon>
        <taxon>Actinomycetes</taxon>
        <taxon>Kitasatosporales</taxon>
        <taxon>Streptomycetaceae</taxon>
        <taxon>Streptomyces</taxon>
    </lineage>
</organism>
<dbReference type="AlphaFoldDB" id="A0A6A0B2V8"/>
<reference evidence="4 5" key="1">
    <citation type="submission" date="2020-02" db="EMBL/GenBank/DDBJ databases">
        <title>Whole Genome Shotgun Sequence of Streptomyces sp. strain CWH03.</title>
        <authorList>
            <person name="Dohra H."/>
            <person name="Kodani S."/>
            <person name="Yamamura H."/>
        </authorList>
    </citation>
    <scope>NUCLEOTIDE SEQUENCE [LARGE SCALE GENOMIC DNA]</scope>
    <source>
        <strain evidence="4 5">CWH03</strain>
    </source>
</reference>
<dbReference type="InterPro" id="IPR011234">
    <property type="entry name" value="Fumarylacetoacetase-like_C"/>
</dbReference>
<dbReference type="Gene3D" id="3.90.850.10">
    <property type="entry name" value="Fumarylacetoacetase-like, C-terminal domain"/>
    <property type="match status" value="1"/>
</dbReference>
<feature type="domain" description="Fumarylacetoacetase-like C-terminal" evidence="2">
    <location>
        <begin position="67"/>
        <end position="261"/>
    </location>
</feature>
<dbReference type="GO" id="GO:0016853">
    <property type="term" value="F:isomerase activity"/>
    <property type="evidence" value="ECO:0007669"/>
    <property type="project" value="UniProtKB-ARBA"/>
</dbReference>
<keyword evidence="1" id="KW-0479">Metal-binding</keyword>
<dbReference type="Proteomes" id="UP000484988">
    <property type="component" value="Unassembled WGS sequence"/>
</dbReference>
<dbReference type="Gene3D" id="2.30.30.370">
    <property type="entry name" value="FAH"/>
    <property type="match status" value="1"/>
</dbReference>
<proteinExistence type="predicted"/>
<feature type="domain" description="Rv2993c-like N-terminal" evidence="3">
    <location>
        <begin position="9"/>
        <end position="62"/>
    </location>
</feature>
<dbReference type="FunFam" id="3.90.850.10:FF:000002">
    <property type="entry name" value="2-hydroxyhepta-2,4-diene-1,7-dioate isomerase"/>
    <property type="match status" value="1"/>
</dbReference>
<dbReference type="InterPro" id="IPR018833">
    <property type="entry name" value="Rv2993c-like_N"/>
</dbReference>
<dbReference type="GO" id="GO:0046872">
    <property type="term" value="F:metal ion binding"/>
    <property type="evidence" value="ECO:0007669"/>
    <property type="project" value="UniProtKB-KW"/>
</dbReference>
<dbReference type="Pfam" id="PF10370">
    <property type="entry name" value="Rv2993c-like_N"/>
    <property type="match status" value="1"/>
</dbReference>
<protein>
    <submittedName>
        <fullName evidence="4">Fumarylacetoacetate hydrolase family protein</fullName>
    </submittedName>
</protein>
<evidence type="ECO:0000259" key="3">
    <source>
        <dbReference type="Pfam" id="PF10370"/>
    </source>
</evidence>
<keyword evidence="4" id="KW-0378">Hydrolase</keyword>
<evidence type="ECO:0000256" key="1">
    <source>
        <dbReference type="ARBA" id="ARBA00022723"/>
    </source>
</evidence>